<reference evidence="1 2" key="1">
    <citation type="submission" date="2021-06" db="EMBL/GenBank/DDBJ databases">
        <authorList>
            <person name="Kallberg Y."/>
            <person name="Tangrot J."/>
            <person name="Rosling A."/>
        </authorList>
    </citation>
    <scope>NUCLEOTIDE SEQUENCE [LARGE SCALE GENOMIC DNA]</scope>
    <source>
        <strain evidence="1 2">120-4 pot B 10/14</strain>
    </source>
</reference>
<organism evidence="1 2">
    <name type="scientific">Gigaspora margarita</name>
    <dbReference type="NCBI Taxonomy" id="4874"/>
    <lineage>
        <taxon>Eukaryota</taxon>
        <taxon>Fungi</taxon>
        <taxon>Fungi incertae sedis</taxon>
        <taxon>Mucoromycota</taxon>
        <taxon>Glomeromycotina</taxon>
        <taxon>Glomeromycetes</taxon>
        <taxon>Diversisporales</taxon>
        <taxon>Gigasporaceae</taxon>
        <taxon>Gigaspora</taxon>
    </lineage>
</organism>
<keyword evidence="2" id="KW-1185">Reference proteome</keyword>
<sequence>ISRNNKRNYIDEHYCLVSVKNAKQFALTFANFTVVFLQDDKAKVLF</sequence>
<dbReference type="EMBL" id="CAJVQB010069363">
    <property type="protein sequence ID" value="CAG8842554.1"/>
    <property type="molecule type" value="Genomic_DNA"/>
</dbReference>
<comment type="caution">
    <text evidence="1">The sequence shown here is derived from an EMBL/GenBank/DDBJ whole genome shotgun (WGS) entry which is preliminary data.</text>
</comment>
<accession>A0ABN7WWV5</accession>
<feature type="non-terminal residue" evidence="1">
    <location>
        <position position="46"/>
    </location>
</feature>
<name>A0ABN7WWV5_GIGMA</name>
<gene>
    <name evidence="1" type="ORF">GMARGA_LOCUS36048</name>
</gene>
<evidence type="ECO:0000313" key="1">
    <source>
        <dbReference type="EMBL" id="CAG8842554.1"/>
    </source>
</evidence>
<protein>
    <submittedName>
        <fullName evidence="1">4015_t:CDS:1</fullName>
    </submittedName>
</protein>
<proteinExistence type="predicted"/>
<dbReference type="Proteomes" id="UP000789901">
    <property type="component" value="Unassembled WGS sequence"/>
</dbReference>
<evidence type="ECO:0000313" key="2">
    <source>
        <dbReference type="Proteomes" id="UP000789901"/>
    </source>
</evidence>
<feature type="non-terminal residue" evidence="1">
    <location>
        <position position="1"/>
    </location>
</feature>